<dbReference type="EMBL" id="JDRX01000013">
    <property type="protein sequence ID" value="KGN02154.1"/>
    <property type="molecule type" value="Genomic_DNA"/>
</dbReference>
<evidence type="ECO:0000256" key="3">
    <source>
        <dbReference type="SAM" id="Phobius"/>
    </source>
</evidence>
<dbReference type="PIRSF" id="PIRSF016661">
    <property type="entry name" value="BioY"/>
    <property type="match status" value="1"/>
</dbReference>
<evidence type="ECO:0000256" key="1">
    <source>
        <dbReference type="ARBA" id="ARBA00010692"/>
    </source>
</evidence>
<reference evidence="4 5" key="1">
    <citation type="submission" date="2014-01" db="EMBL/GenBank/DDBJ databases">
        <title>Plasmidome dynamics in the species complex Clostridium novyi sensu lato converts strains of independent lineages into distinctly different pathogens.</title>
        <authorList>
            <person name="Skarin H."/>
            <person name="Segerman B."/>
        </authorList>
    </citation>
    <scope>NUCLEOTIDE SEQUENCE [LARGE SCALE GENOMIC DNA]</scope>
    <source>
        <strain evidence="4 5">4570</strain>
    </source>
</reference>
<comment type="caution">
    <text evidence="4">The sequence shown here is derived from an EMBL/GenBank/DDBJ whole genome shotgun (WGS) entry which is preliminary data.</text>
</comment>
<sequence length="184" mass="19526">MKNILCTKNITIVAMFTAITAVLSQIAIPLPFTTVPITMQVFAIYLSGIILGRKLGFLSQIVYLLLGAIGAPVFAQFAGGMQCLVGPTGGFLIGFPIIAYIIGIIPDKKLSVIKSLAILIASIILLYAMGVIQLSMVAKISLSKAIMIGALPFIPLDIVKIVVAYGVGMKIRTMLQKGNLIKSC</sequence>
<keyword evidence="2" id="KW-1003">Cell membrane</keyword>
<organism evidence="4 5">
    <name type="scientific">Clostridium novyi A str. 4570</name>
    <dbReference type="NCBI Taxonomy" id="1444290"/>
    <lineage>
        <taxon>Bacteria</taxon>
        <taxon>Bacillati</taxon>
        <taxon>Bacillota</taxon>
        <taxon>Clostridia</taxon>
        <taxon>Eubacteriales</taxon>
        <taxon>Clostridiaceae</taxon>
        <taxon>Clostridium</taxon>
    </lineage>
</organism>
<keyword evidence="3" id="KW-0812">Transmembrane</keyword>
<dbReference type="InterPro" id="IPR003784">
    <property type="entry name" value="BioY"/>
</dbReference>
<evidence type="ECO:0000313" key="5">
    <source>
        <dbReference type="Proteomes" id="UP000030016"/>
    </source>
</evidence>
<dbReference type="GO" id="GO:0005886">
    <property type="term" value="C:plasma membrane"/>
    <property type="evidence" value="ECO:0007669"/>
    <property type="project" value="UniProtKB-SubCell"/>
</dbReference>
<keyword evidence="2 3" id="KW-0472">Membrane</keyword>
<proteinExistence type="inferred from homology"/>
<feature type="transmembrane region" description="Helical" evidence="3">
    <location>
        <begin position="84"/>
        <end position="104"/>
    </location>
</feature>
<feature type="transmembrane region" description="Helical" evidence="3">
    <location>
        <begin position="116"/>
        <end position="134"/>
    </location>
</feature>
<comment type="similarity">
    <text evidence="1 2">Belongs to the BioY family.</text>
</comment>
<dbReference type="Pfam" id="PF02632">
    <property type="entry name" value="BioY"/>
    <property type="match status" value="1"/>
</dbReference>
<dbReference type="PANTHER" id="PTHR34295:SF1">
    <property type="entry name" value="BIOTIN TRANSPORTER BIOY"/>
    <property type="match status" value="1"/>
</dbReference>
<dbReference type="Gene3D" id="1.10.1760.20">
    <property type="match status" value="1"/>
</dbReference>
<evidence type="ECO:0000313" key="4">
    <source>
        <dbReference type="EMBL" id="KGN02154.1"/>
    </source>
</evidence>
<keyword evidence="2" id="KW-0813">Transport</keyword>
<protein>
    <recommendedName>
        <fullName evidence="2">Biotin transporter</fullName>
    </recommendedName>
</protein>
<gene>
    <name evidence="4" type="ORF">Z969_06945</name>
</gene>
<feature type="transmembrane region" description="Helical" evidence="3">
    <location>
        <begin position="12"/>
        <end position="28"/>
    </location>
</feature>
<comment type="subcellular location">
    <subcellularLocation>
        <location evidence="2">Cell membrane</location>
        <topology evidence="2">Multi-pass membrane protein</topology>
    </subcellularLocation>
</comment>
<feature type="transmembrane region" description="Helical" evidence="3">
    <location>
        <begin position="61"/>
        <end position="78"/>
    </location>
</feature>
<name>A0AA88ZMD4_CLONO</name>
<feature type="transmembrane region" description="Helical" evidence="3">
    <location>
        <begin position="146"/>
        <end position="167"/>
    </location>
</feature>
<dbReference type="Proteomes" id="UP000030016">
    <property type="component" value="Unassembled WGS sequence"/>
</dbReference>
<dbReference type="RefSeq" id="WP_039249831.1">
    <property type="nucleotide sequence ID" value="NZ_JDRX01000013.1"/>
</dbReference>
<dbReference type="GO" id="GO:0015225">
    <property type="term" value="F:biotin transmembrane transporter activity"/>
    <property type="evidence" value="ECO:0007669"/>
    <property type="project" value="UniProtKB-UniRule"/>
</dbReference>
<dbReference type="AlphaFoldDB" id="A0AA88ZMD4"/>
<accession>A0AA88ZMD4</accession>
<evidence type="ECO:0000256" key="2">
    <source>
        <dbReference type="PIRNR" id="PIRNR016661"/>
    </source>
</evidence>
<dbReference type="PANTHER" id="PTHR34295">
    <property type="entry name" value="BIOTIN TRANSPORTER BIOY"/>
    <property type="match status" value="1"/>
</dbReference>
<keyword evidence="3" id="KW-1133">Transmembrane helix</keyword>
<feature type="transmembrane region" description="Helical" evidence="3">
    <location>
        <begin position="34"/>
        <end position="52"/>
    </location>
</feature>